<dbReference type="AlphaFoldDB" id="A0A1Y6BLR5"/>
<protein>
    <submittedName>
        <fullName evidence="2">PilZ domain-containing protein</fullName>
    </submittedName>
</protein>
<sequence length="135" mass="15132">MSKSSNPGEKLVMSMLQCMDRYSVEQAISSTPLRPKNPLNITFSEISSLNQRQHDRLSMGAQVNLNKGEIYIIGDCKDISASGMFLACYPDENIFVNDTVHLIIKLETGEQVFRAKARVARQERNGYALKFITAS</sequence>
<organism evidence="2 3">
    <name type="scientific">Pseudobacteriovorax antillogorgiicola</name>
    <dbReference type="NCBI Taxonomy" id="1513793"/>
    <lineage>
        <taxon>Bacteria</taxon>
        <taxon>Pseudomonadati</taxon>
        <taxon>Bdellovibrionota</taxon>
        <taxon>Oligoflexia</taxon>
        <taxon>Oligoflexales</taxon>
        <taxon>Pseudobacteriovoracaceae</taxon>
        <taxon>Pseudobacteriovorax</taxon>
    </lineage>
</organism>
<dbReference type="RefSeq" id="WP_132316634.1">
    <property type="nucleotide sequence ID" value="NZ_FWZT01000004.1"/>
</dbReference>
<feature type="domain" description="PilZ" evidence="1">
    <location>
        <begin position="50"/>
        <end position="133"/>
    </location>
</feature>
<reference evidence="3" key="1">
    <citation type="submission" date="2017-04" db="EMBL/GenBank/DDBJ databases">
        <authorList>
            <person name="Varghese N."/>
            <person name="Submissions S."/>
        </authorList>
    </citation>
    <scope>NUCLEOTIDE SEQUENCE [LARGE SCALE GENOMIC DNA]</scope>
    <source>
        <strain evidence="3">RKEM611</strain>
    </source>
</reference>
<dbReference type="Pfam" id="PF07238">
    <property type="entry name" value="PilZ"/>
    <property type="match status" value="1"/>
</dbReference>
<evidence type="ECO:0000313" key="3">
    <source>
        <dbReference type="Proteomes" id="UP000192907"/>
    </source>
</evidence>
<dbReference type="GO" id="GO:0035438">
    <property type="term" value="F:cyclic-di-GMP binding"/>
    <property type="evidence" value="ECO:0007669"/>
    <property type="project" value="InterPro"/>
</dbReference>
<dbReference type="InterPro" id="IPR009875">
    <property type="entry name" value="PilZ_domain"/>
</dbReference>
<name>A0A1Y6BLR5_9BACT</name>
<dbReference type="SUPFAM" id="SSF141371">
    <property type="entry name" value="PilZ domain-like"/>
    <property type="match status" value="1"/>
</dbReference>
<dbReference type="Proteomes" id="UP000192907">
    <property type="component" value="Unassembled WGS sequence"/>
</dbReference>
<evidence type="ECO:0000313" key="2">
    <source>
        <dbReference type="EMBL" id="SMF07420.1"/>
    </source>
</evidence>
<evidence type="ECO:0000259" key="1">
    <source>
        <dbReference type="Pfam" id="PF07238"/>
    </source>
</evidence>
<keyword evidence="3" id="KW-1185">Reference proteome</keyword>
<accession>A0A1Y6BLR5</accession>
<gene>
    <name evidence="2" type="ORF">SAMN06296036_104216</name>
</gene>
<proteinExistence type="predicted"/>
<dbReference type="EMBL" id="FWZT01000004">
    <property type="protein sequence ID" value="SMF07420.1"/>
    <property type="molecule type" value="Genomic_DNA"/>
</dbReference>
<dbReference type="Gene3D" id="2.40.10.220">
    <property type="entry name" value="predicted glycosyltransferase like domains"/>
    <property type="match status" value="1"/>
</dbReference>